<reference evidence="2 3" key="1">
    <citation type="submission" date="2017-08" db="EMBL/GenBank/DDBJ databases">
        <title>Acidophilic green algal genome provides insights into adaptation to an acidic environment.</title>
        <authorList>
            <person name="Hirooka S."/>
            <person name="Hirose Y."/>
            <person name="Kanesaki Y."/>
            <person name="Higuchi S."/>
            <person name="Fujiwara T."/>
            <person name="Onuma R."/>
            <person name="Era A."/>
            <person name="Ohbayashi R."/>
            <person name="Uzuka A."/>
            <person name="Nozaki H."/>
            <person name="Yoshikawa H."/>
            <person name="Miyagishima S.Y."/>
        </authorList>
    </citation>
    <scope>NUCLEOTIDE SEQUENCE [LARGE SCALE GENOMIC DNA]</scope>
    <source>
        <strain evidence="2 3">NIES-2499</strain>
    </source>
</reference>
<feature type="compositionally biased region" description="Polar residues" evidence="1">
    <location>
        <begin position="132"/>
        <end position="145"/>
    </location>
</feature>
<name>A0A250XFW5_9CHLO</name>
<keyword evidence="3" id="KW-1185">Reference proteome</keyword>
<feature type="region of interest" description="Disordered" evidence="1">
    <location>
        <begin position="130"/>
        <end position="152"/>
    </location>
</feature>
<organism evidence="2 3">
    <name type="scientific">Chlamydomonas eustigma</name>
    <dbReference type="NCBI Taxonomy" id="1157962"/>
    <lineage>
        <taxon>Eukaryota</taxon>
        <taxon>Viridiplantae</taxon>
        <taxon>Chlorophyta</taxon>
        <taxon>core chlorophytes</taxon>
        <taxon>Chlorophyceae</taxon>
        <taxon>CS clade</taxon>
        <taxon>Chlamydomonadales</taxon>
        <taxon>Chlamydomonadaceae</taxon>
        <taxon>Chlamydomonas</taxon>
    </lineage>
</organism>
<protein>
    <submittedName>
        <fullName evidence="2">Uncharacterized protein</fullName>
    </submittedName>
</protein>
<feature type="compositionally biased region" description="Polar residues" evidence="1">
    <location>
        <begin position="428"/>
        <end position="439"/>
    </location>
</feature>
<gene>
    <name evidence="2" type="ORF">CEUSTIGMA_g9227.t1</name>
</gene>
<feature type="region of interest" description="Disordered" evidence="1">
    <location>
        <begin position="418"/>
        <end position="439"/>
    </location>
</feature>
<dbReference type="AlphaFoldDB" id="A0A250XFW5"/>
<sequence>MMKRAVFRNNCYKFEENPEDCCLLRQSSRASSASDTSLILTSSLKRIVDPILNGKSTAAGSSAPTGYEVHTATILEKNTDDYSLDPNSTTNSHNGLRQPAMTAKQLGSEEEGADESLQLNSMVSSAPDVESIQGSTLSGPMSSSAGKPVATGGPQCLDSTSQINSTNYISSASEIQEEFEISGRSESCTASPQVLKELSAHESPTGVPAGINIQVDQHSSHYNQETAVEDVQIPSSPSEWQQDPEFCSLDAFTFLASAYGTSSTEEDYFIHQAAVAQVTAENNNLLLRGNDDLLASLSTTGGNIQASNTPERLLSPAEASDMLSMEGTWNAESEENTSFEFYSEQAMDAGPLHAMHSLSLLKTSWVEAQPTSVQDQVETQPSSLLNQVTEYSVADAVAKCAHQEAAVVAGNSIMLDHKKKQRQKENIDSNSSKPNLQESSHYAGCAQLSPGLILGEDELVPDSFQDFVCSSLFLDDERMMSDGLQSLDG</sequence>
<evidence type="ECO:0000256" key="1">
    <source>
        <dbReference type="SAM" id="MobiDB-lite"/>
    </source>
</evidence>
<evidence type="ECO:0000313" key="3">
    <source>
        <dbReference type="Proteomes" id="UP000232323"/>
    </source>
</evidence>
<feature type="compositionally biased region" description="Polar residues" evidence="1">
    <location>
        <begin position="85"/>
        <end position="95"/>
    </location>
</feature>
<proteinExistence type="predicted"/>
<evidence type="ECO:0000313" key="2">
    <source>
        <dbReference type="EMBL" id="GAX81799.1"/>
    </source>
</evidence>
<accession>A0A250XFW5</accession>
<feature type="region of interest" description="Disordered" evidence="1">
    <location>
        <begin position="79"/>
        <end position="98"/>
    </location>
</feature>
<comment type="caution">
    <text evidence="2">The sequence shown here is derived from an EMBL/GenBank/DDBJ whole genome shotgun (WGS) entry which is preliminary data.</text>
</comment>
<dbReference type="EMBL" id="BEGY01000070">
    <property type="protein sequence ID" value="GAX81799.1"/>
    <property type="molecule type" value="Genomic_DNA"/>
</dbReference>
<dbReference type="Proteomes" id="UP000232323">
    <property type="component" value="Unassembled WGS sequence"/>
</dbReference>